<proteinExistence type="predicted"/>
<keyword evidence="2" id="KW-1185">Reference proteome</keyword>
<evidence type="ECO:0000313" key="1">
    <source>
        <dbReference type="EMBL" id="KAJ8116083.1"/>
    </source>
</evidence>
<reference evidence="1" key="1">
    <citation type="submission" date="2022-11" db="EMBL/GenBank/DDBJ databases">
        <title>Genome Sequence of Boeremia exigua.</title>
        <authorList>
            <person name="Buettner E."/>
        </authorList>
    </citation>
    <scope>NUCLEOTIDE SEQUENCE</scope>
    <source>
        <strain evidence="1">CU02</strain>
    </source>
</reference>
<organism evidence="1 2">
    <name type="scientific">Boeremia exigua</name>
    <dbReference type="NCBI Taxonomy" id="749465"/>
    <lineage>
        <taxon>Eukaryota</taxon>
        <taxon>Fungi</taxon>
        <taxon>Dikarya</taxon>
        <taxon>Ascomycota</taxon>
        <taxon>Pezizomycotina</taxon>
        <taxon>Dothideomycetes</taxon>
        <taxon>Pleosporomycetidae</taxon>
        <taxon>Pleosporales</taxon>
        <taxon>Pleosporineae</taxon>
        <taxon>Didymellaceae</taxon>
        <taxon>Boeremia</taxon>
    </lineage>
</organism>
<accession>A0ACC2ILT5</accession>
<protein>
    <submittedName>
        <fullName evidence="1">Uncharacterized protein</fullName>
    </submittedName>
</protein>
<name>A0ACC2ILT5_9PLEO</name>
<gene>
    <name evidence="1" type="ORF">OPT61_g2417</name>
</gene>
<sequence>MQATLQDNTLRVKDLSLSAATKKIAIDCEMMRSNIGSVLGRVSIVNYEGETVLDTFVCYPGPVIVTKTNKEHSRIRWEDIEPQNGARPFSEVQTTLIELLRDRILIGHDIQKDLKAIAMDLSAHVERLEGRGITRTIQPLRLDVSVRDTQKYSGYRQYAIRGAHQGPNLKNLALNVLRCRIKEGRISSLEDAVATMQIYRKAEADIDREQGH</sequence>
<comment type="caution">
    <text evidence="1">The sequence shown here is derived from an EMBL/GenBank/DDBJ whole genome shotgun (WGS) entry which is preliminary data.</text>
</comment>
<evidence type="ECO:0000313" key="2">
    <source>
        <dbReference type="Proteomes" id="UP001153331"/>
    </source>
</evidence>
<dbReference type="Proteomes" id="UP001153331">
    <property type="component" value="Unassembled WGS sequence"/>
</dbReference>
<dbReference type="EMBL" id="JAPHNI010000109">
    <property type="protein sequence ID" value="KAJ8116083.1"/>
    <property type="molecule type" value="Genomic_DNA"/>
</dbReference>